<sequence length="49" mass="5520">MPIIIDAWLDRALRDHPVLRRWVWFVLIYAVSVAVFAAVAFGLNALVPG</sequence>
<dbReference type="Proteomes" id="UP001521209">
    <property type="component" value="Unassembled WGS sequence"/>
</dbReference>
<keyword evidence="1" id="KW-0812">Transmembrane</keyword>
<protein>
    <submittedName>
        <fullName evidence="2">DUF2474 family protein</fullName>
    </submittedName>
</protein>
<comment type="caution">
    <text evidence="2">The sequence shown here is derived from an EMBL/GenBank/DDBJ whole genome shotgun (WGS) entry which is preliminary data.</text>
</comment>
<keyword evidence="1" id="KW-0472">Membrane</keyword>
<dbReference type="RefSeq" id="WP_235703163.1">
    <property type="nucleotide sequence ID" value="NZ_JAKGBZ010000005.1"/>
</dbReference>
<keyword evidence="1" id="KW-1133">Transmembrane helix</keyword>
<dbReference type="EMBL" id="JAKGBZ010000005">
    <property type="protein sequence ID" value="MCF3945933.1"/>
    <property type="molecule type" value="Genomic_DNA"/>
</dbReference>
<evidence type="ECO:0000313" key="3">
    <source>
        <dbReference type="Proteomes" id="UP001521209"/>
    </source>
</evidence>
<gene>
    <name evidence="2" type="ORF">L2A60_04440</name>
</gene>
<evidence type="ECO:0000313" key="2">
    <source>
        <dbReference type="EMBL" id="MCF3945933.1"/>
    </source>
</evidence>
<keyword evidence="3" id="KW-1185">Reference proteome</keyword>
<evidence type="ECO:0000256" key="1">
    <source>
        <dbReference type="SAM" id="Phobius"/>
    </source>
</evidence>
<organism evidence="2 3">
    <name type="scientific">Acidiphilium iwatense</name>
    <dbReference type="NCBI Taxonomy" id="768198"/>
    <lineage>
        <taxon>Bacteria</taxon>
        <taxon>Pseudomonadati</taxon>
        <taxon>Pseudomonadota</taxon>
        <taxon>Alphaproteobacteria</taxon>
        <taxon>Acetobacterales</taxon>
        <taxon>Acidocellaceae</taxon>
        <taxon>Acidiphilium</taxon>
    </lineage>
</organism>
<proteinExistence type="predicted"/>
<accession>A0ABS9DUX6</accession>
<name>A0ABS9DUX6_9PROT</name>
<feature type="transmembrane region" description="Helical" evidence="1">
    <location>
        <begin position="22"/>
        <end position="47"/>
    </location>
</feature>
<reference evidence="2 3" key="1">
    <citation type="submission" date="2022-01" db="EMBL/GenBank/DDBJ databases">
        <authorList>
            <person name="Won M."/>
            <person name="Kim S.-J."/>
            <person name="Kwon S.-W."/>
        </authorList>
    </citation>
    <scope>NUCLEOTIDE SEQUENCE [LARGE SCALE GENOMIC DNA]</scope>
    <source>
        <strain evidence="2 3">KCTC 23505</strain>
    </source>
</reference>